<feature type="transmembrane region" description="Helical" evidence="6">
    <location>
        <begin position="42"/>
        <end position="71"/>
    </location>
</feature>
<feature type="transmembrane region" description="Helical" evidence="6">
    <location>
        <begin position="77"/>
        <end position="100"/>
    </location>
</feature>
<dbReference type="Pfam" id="PF06271">
    <property type="entry name" value="RDD"/>
    <property type="match status" value="1"/>
</dbReference>
<keyword evidence="9" id="KW-1185">Reference proteome</keyword>
<dbReference type="AlphaFoldDB" id="A0A845MCG9"/>
<dbReference type="GO" id="GO:0016020">
    <property type="term" value="C:membrane"/>
    <property type="evidence" value="ECO:0007669"/>
    <property type="project" value="UniProtKB-SubCell"/>
</dbReference>
<evidence type="ECO:0000256" key="6">
    <source>
        <dbReference type="SAM" id="Phobius"/>
    </source>
</evidence>
<feature type="region of interest" description="Disordered" evidence="5">
    <location>
        <begin position="1"/>
        <end position="27"/>
    </location>
</feature>
<name>A0A845MCG9_9PROT</name>
<sequence length="171" mass="18456">MSKSNGPLIDLSPLGGNGGQTRSSASEAFNPDDFESIRLRRIFAYLIDVVCIAFITFIATFGAVLLGVISLGVLTPLLIVILAAIPLAYHTLLVGGPCNATLGMRFLNVRMERMDGGAPDYLIAFIHAALFYFTVGATSSLILLVSLFNPRGRLLHDYLLDTVIRRVPLSS</sequence>
<dbReference type="EMBL" id="WTVA01000001">
    <property type="protein sequence ID" value="MZR21539.1"/>
    <property type="molecule type" value="Genomic_DNA"/>
</dbReference>
<dbReference type="InterPro" id="IPR010432">
    <property type="entry name" value="RDD"/>
</dbReference>
<evidence type="ECO:0000256" key="1">
    <source>
        <dbReference type="ARBA" id="ARBA00004141"/>
    </source>
</evidence>
<reference evidence="8 9" key="1">
    <citation type="journal article" date="2014" name="Int. J. Syst. Evol. Microbiol.">
        <title>Sneathiella chungangensis sp. nov., isolated from a marine sand, and emended description of the genus Sneathiella.</title>
        <authorList>
            <person name="Siamphan C."/>
            <person name="Kim H."/>
            <person name="Lee J.S."/>
            <person name="Kim W."/>
        </authorList>
    </citation>
    <scope>NUCLEOTIDE SEQUENCE [LARGE SCALE GENOMIC DNA]</scope>
    <source>
        <strain evidence="8 9">KCTC 32476</strain>
    </source>
</reference>
<organism evidence="8 9">
    <name type="scientific">Sneathiella chungangensis</name>
    <dbReference type="NCBI Taxonomy" id="1418234"/>
    <lineage>
        <taxon>Bacteria</taxon>
        <taxon>Pseudomonadati</taxon>
        <taxon>Pseudomonadota</taxon>
        <taxon>Alphaproteobacteria</taxon>
        <taxon>Sneathiellales</taxon>
        <taxon>Sneathiellaceae</taxon>
        <taxon>Sneathiella</taxon>
    </lineage>
</organism>
<evidence type="ECO:0000259" key="7">
    <source>
        <dbReference type="Pfam" id="PF06271"/>
    </source>
</evidence>
<evidence type="ECO:0000256" key="3">
    <source>
        <dbReference type="ARBA" id="ARBA00022989"/>
    </source>
</evidence>
<evidence type="ECO:0000256" key="5">
    <source>
        <dbReference type="SAM" id="MobiDB-lite"/>
    </source>
</evidence>
<feature type="transmembrane region" description="Helical" evidence="6">
    <location>
        <begin position="121"/>
        <end position="148"/>
    </location>
</feature>
<keyword evidence="2 6" id="KW-0812">Transmembrane</keyword>
<proteinExistence type="predicted"/>
<dbReference type="Proteomes" id="UP000445696">
    <property type="component" value="Unassembled WGS sequence"/>
</dbReference>
<evidence type="ECO:0000313" key="9">
    <source>
        <dbReference type="Proteomes" id="UP000445696"/>
    </source>
</evidence>
<protein>
    <submittedName>
        <fullName evidence="8">RDD family protein</fullName>
    </submittedName>
</protein>
<feature type="domain" description="RDD" evidence="7">
    <location>
        <begin position="40"/>
        <end position="159"/>
    </location>
</feature>
<dbReference type="RefSeq" id="WP_161337927.1">
    <property type="nucleotide sequence ID" value="NZ_JBHSDG010000002.1"/>
</dbReference>
<dbReference type="OrthoDB" id="7270324at2"/>
<evidence type="ECO:0000313" key="8">
    <source>
        <dbReference type="EMBL" id="MZR21539.1"/>
    </source>
</evidence>
<comment type="caution">
    <text evidence="8">The sequence shown here is derived from an EMBL/GenBank/DDBJ whole genome shotgun (WGS) entry which is preliminary data.</text>
</comment>
<accession>A0A845MCG9</accession>
<comment type="subcellular location">
    <subcellularLocation>
        <location evidence="1">Membrane</location>
        <topology evidence="1">Multi-pass membrane protein</topology>
    </subcellularLocation>
</comment>
<keyword evidence="3 6" id="KW-1133">Transmembrane helix</keyword>
<gene>
    <name evidence="8" type="ORF">GQF03_04290</name>
</gene>
<evidence type="ECO:0000256" key="4">
    <source>
        <dbReference type="ARBA" id="ARBA00023136"/>
    </source>
</evidence>
<evidence type="ECO:0000256" key="2">
    <source>
        <dbReference type="ARBA" id="ARBA00022692"/>
    </source>
</evidence>
<keyword evidence="4 6" id="KW-0472">Membrane</keyword>